<feature type="region of interest" description="Disordered" evidence="9">
    <location>
        <begin position="274"/>
        <end position="293"/>
    </location>
</feature>
<dbReference type="OrthoDB" id="421009at2759"/>
<evidence type="ECO:0000313" key="12">
    <source>
        <dbReference type="EMBL" id="TKR88752.1"/>
    </source>
</evidence>
<feature type="domain" description="T-SNARE coiled-coil homology" evidence="11">
    <location>
        <begin position="336"/>
        <end position="398"/>
    </location>
</feature>
<keyword evidence="4 10" id="KW-0812">Transmembrane</keyword>
<evidence type="ECO:0000256" key="9">
    <source>
        <dbReference type="SAM" id="MobiDB-lite"/>
    </source>
</evidence>
<reference evidence="12 13" key="2">
    <citation type="journal article" date="2019" name="G3 (Bethesda)">
        <title>Hybrid Assembly of the Genome of the Entomopathogenic Nematode Steinernema carpocapsae Identifies the X-Chromosome.</title>
        <authorList>
            <person name="Serra L."/>
            <person name="Macchietto M."/>
            <person name="Macias-Munoz A."/>
            <person name="McGill C.J."/>
            <person name="Rodriguez I.M."/>
            <person name="Rodriguez B."/>
            <person name="Murad R."/>
            <person name="Mortazavi A."/>
        </authorList>
    </citation>
    <scope>NUCLEOTIDE SEQUENCE [LARGE SCALE GENOMIC DNA]</scope>
    <source>
        <strain evidence="12 13">ALL</strain>
    </source>
</reference>
<comment type="similarity">
    <text evidence="2">Belongs to the syntaxin family.</text>
</comment>
<keyword evidence="6 10" id="KW-1133">Transmembrane helix</keyword>
<dbReference type="Gene3D" id="1.20.58.70">
    <property type="match status" value="1"/>
</dbReference>
<protein>
    <recommendedName>
        <fullName evidence="11">t-SNARE coiled-coil homology domain-containing protein</fullName>
    </recommendedName>
</protein>
<dbReference type="Pfam" id="PF11416">
    <property type="entry name" value="Syntaxin-5_N"/>
    <property type="match status" value="1"/>
</dbReference>
<evidence type="ECO:0000256" key="2">
    <source>
        <dbReference type="ARBA" id="ARBA00009063"/>
    </source>
</evidence>
<dbReference type="GO" id="GO:0006836">
    <property type="term" value="P:neurotransmitter transport"/>
    <property type="evidence" value="ECO:0007669"/>
    <property type="project" value="UniProtKB-KW"/>
</dbReference>
<dbReference type="InterPro" id="IPR006012">
    <property type="entry name" value="Syntaxin/epimorphin_CS"/>
</dbReference>
<evidence type="ECO:0000256" key="8">
    <source>
        <dbReference type="ARBA" id="ARBA00023136"/>
    </source>
</evidence>
<keyword evidence="3" id="KW-0813">Transport</keyword>
<dbReference type="SUPFAM" id="SSF47661">
    <property type="entry name" value="t-snare proteins"/>
    <property type="match status" value="1"/>
</dbReference>
<keyword evidence="5" id="KW-0532">Neurotransmitter transport</keyword>
<keyword evidence="7" id="KW-0175">Coiled coil</keyword>
<dbReference type="GO" id="GO:0048278">
    <property type="term" value="P:vesicle docking"/>
    <property type="evidence" value="ECO:0007669"/>
    <property type="project" value="TreeGrafter"/>
</dbReference>
<feature type="compositionally biased region" description="Polar residues" evidence="9">
    <location>
        <begin position="281"/>
        <end position="293"/>
    </location>
</feature>
<comment type="subcellular location">
    <subcellularLocation>
        <location evidence="1">Membrane</location>
        <topology evidence="1">Single-pass type IV membrane protein</topology>
    </subcellularLocation>
</comment>
<dbReference type="PROSITE" id="PS00914">
    <property type="entry name" value="SYNTAXIN"/>
    <property type="match status" value="1"/>
</dbReference>
<dbReference type="PANTHER" id="PTHR19957">
    <property type="entry name" value="SYNTAXIN"/>
    <property type="match status" value="1"/>
</dbReference>
<dbReference type="GO" id="GO:0006888">
    <property type="term" value="P:endoplasmic reticulum to Golgi vesicle-mediated transport"/>
    <property type="evidence" value="ECO:0007669"/>
    <property type="project" value="TreeGrafter"/>
</dbReference>
<dbReference type="InterPro" id="IPR045242">
    <property type="entry name" value="Syntaxin"/>
</dbReference>
<dbReference type="GO" id="GO:0005484">
    <property type="term" value="F:SNAP receptor activity"/>
    <property type="evidence" value="ECO:0007669"/>
    <property type="project" value="InterPro"/>
</dbReference>
<sequence>MSESPLPYTVARRRHLHSTEDDQNNQNFQNPQAASSSAGGPSNLGDHDDKKLQQLHSYSFSSFSSLIAPTAAQLWNSAQNTFAAVQQNDPLLRHNSSCGSNLDAFGNQQSAPITFEMPCRDRTNEFRNSANSVKMKTQMADGHLSKNDRARMVQESVQFNQLARRIGKDLSQTCAKMEKLAELAKKKSLFEERAGEIEELSNIIRLDITGLNKQISTLQEYKNNRFGVASASRKDQGEGHSKLVVVGLQTKLASVSKTFQNVLELRTENMKRQKNRRDMFQRSQHVPTGLPPSSSTGYMNLLLHQGESNNIASNSTVLDMDTIEQQQHYQMVNEQNTYVQSRTNAMEHIESSISELGSIFTQLASLVSEQGEMITRIDDNVEETSMNVDAAHVELLRYFNAISKNRWLMLKIFGVLMIFFVVFVVFLT</sequence>
<evidence type="ECO:0000256" key="10">
    <source>
        <dbReference type="SAM" id="Phobius"/>
    </source>
</evidence>
<evidence type="ECO:0000259" key="11">
    <source>
        <dbReference type="PROSITE" id="PS50192"/>
    </source>
</evidence>
<organism evidence="12 13">
    <name type="scientific">Steinernema carpocapsae</name>
    <name type="common">Entomopathogenic nematode</name>
    <dbReference type="NCBI Taxonomy" id="34508"/>
    <lineage>
        <taxon>Eukaryota</taxon>
        <taxon>Metazoa</taxon>
        <taxon>Ecdysozoa</taxon>
        <taxon>Nematoda</taxon>
        <taxon>Chromadorea</taxon>
        <taxon>Rhabditida</taxon>
        <taxon>Tylenchina</taxon>
        <taxon>Panagrolaimomorpha</taxon>
        <taxon>Strongyloidoidea</taxon>
        <taxon>Steinernematidae</taxon>
        <taxon>Steinernema</taxon>
    </lineage>
</organism>
<evidence type="ECO:0000256" key="1">
    <source>
        <dbReference type="ARBA" id="ARBA00004211"/>
    </source>
</evidence>
<feature type="region of interest" description="Disordered" evidence="9">
    <location>
        <begin position="1"/>
        <end position="49"/>
    </location>
</feature>
<accession>A0A4U5NYX8</accession>
<evidence type="ECO:0000256" key="4">
    <source>
        <dbReference type="ARBA" id="ARBA00022692"/>
    </source>
</evidence>
<dbReference type="SMART" id="SM00397">
    <property type="entry name" value="t_SNARE"/>
    <property type="match status" value="1"/>
</dbReference>
<dbReference type="PANTHER" id="PTHR19957:SF3">
    <property type="entry name" value="SYNTAXIN-5"/>
    <property type="match status" value="1"/>
</dbReference>
<dbReference type="Proteomes" id="UP000298663">
    <property type="component" value="Unassembled WGS sequence"/>
</dbReference>
<evidence type="ECO:0000256" key="3">
    <source>
        <dbReference type="ARBA" id="ARBA00022448"/>
    </source>
</evidence>
<evidence type="ECO:0000256" key="6">
    <source>
        <dbReference type="ARBA" id="ARBA00022989"/>
    </source>
</evidence>
<dbReference type="CDD" id="cd15844">
    <property type="entry name" value="SNARE_syntaxin5"/>
    <property type="match status" value="1"/>
</dbReference>
<dbReference type="EMBL" id="AZBU02000003">
    <property type="protein sequence ID" value="TKR88752.1"/>
    <property type="molecule type" value="Genomic_DNA"/>
</dbReference>
<proteinExistence type="inferred from homology"/>
<evidence type="ECO:0000256" key="5">
    <source>
        <dbReference type="ARBA" id="ARBA00022775"/>
    </source>
</evidence>
<feature type="transmembrane region" description="Helical" evidence="10">
    <location>
        <begin position="407"/>
        <end position="427"/>
    </location>
</feature>
<dbReference type="InterPro" id="IPR021538">
    <property type="entry name" value="Syntaxin-5_N"/>
</dbReference>
<name>A0A4U5NYX8_STECR</name>
<reference evidence="12 13" key="1">
    <citation type="journal article" date="2015" name="Genome Biol.">
        <title>Comparative genomics of Steinernema reveals deeply conserved gene regulatory networks.</title>
        <authorList>
            <person name="Dillman A.R."/>
            <person name="Macchietto M."/>
            <person name="Porter C.F."/>
            <person name="Rogers A."/>
            <person name="Williams B."/>
            <person name="Antoshechkin I."/>
            <person name="Lee M.M."/>
            <person name="Goodwin Z."/>
            <person name="Lu X."/>
            <person name="Lewis E.E."/>
            <person name="Goodrich-Blair H."/>
            <person name="Stock S.P."/>
            <person name="Adams B.J."/>
            <person name="Sternberg P.W."/>
            <person name="Mortazavi A."/>
        </authorList>
    </citation>
    <scope>NUCLEOTIDE SEQUENCE [LARGE SCALE GENOMIC DNA]</scope>
    <source>
        <strain evidence="12 13">ALL</strain>
    </source>
</reference>
<dbReference type="GO" id="GO:0006886">
    <property type="term" value="P:intracellular protein transport"/>
    <property type="evidence" value="ECO:0007669"/>
    <property type="project" value="InterPro"/>
</dbReference>
<dbReference type="GO" id="GO:0006906">
    <property type="term" value="P:vesicle fusion"/>
    <property type="evidence" value="ECO:0007669"/>
    <property type="project" value="TreeGrafter"/>
</dbReference>
<evidence type="ECO:0000313" key="13">
    <source>
        <dbReference type="Proteomes" id="UP000298663"/>
    </source>
</evidence>
<dbReference type="AlphaFoldDB" id="A0A4U5NYX8"/>
<dbReference type="Pfam" id="PF05739">
    <property type="entry name" value="SNARE"/>
    <property type="match status" value="1"/>
</dbReference>
<feature type="compositionally biased region" description="Low complexity" evidence="9">
    <location>
        <begin position="24"/>
        <end position="43"/>
    </location>
</feature>
<gene>
    <name evidence="12" type="ORF">L596_012950</name>
</gene>
<dbReference type="GO" id="GO:0031201">
    <property type="term" value="C:SNARE complex"/>
    <property type="evidence" value="ECO:0007669"/>
    <property type="project" value="TreeGrafter"/>
</dbReference>
<dbReference type="STRING" id="34508.A0A4U5NYX8"/>
<keyword evidence="13" id="KW-1185">Reference proteome</keyword>
<evidence type="ECO:0000256" key="7">
    <source>
        <dbReference type="ARBA" id="ARBA00023054"/>
    </source>
</evidence>
<dbReference type="PROSITE" id="PS50192">
    <property type="entry name" value="T_SNARE"/>
    <property type="match status" value="1"/>
</dbReference>
<comment type="caution">
    <text evidence="12">The sequence shown here is derived from an EMBL/GenBank/DDBJ whole genome shotgun (WGS) entry which is preliminary data.</text>
</comment>
<dbReference type="GO" id="GO:0000139">
    <property type="term" value="C:Golgi membrane"/>
    <property type="evidence" value="ECO:0007669"/>
    <property type="project" value="TreeGrafter"/>
</dbReference>
<keyword evidence="8 10" id="KW-0472">Membrane</keyword>
<dbReference type="InterPro" id="IPR010989">
    <property type="entry name" value="SNARE"/>
</dbReference>
<dbReference type="InterPro" id="IPR000727">
    <property type="entry name" value="T_SNARE_dom"/>
</dbReference>
<dbReference type="GO" id="GO:0000149">
    <property type="term" value="F:SNARE binding"/>
    <property type="evidence" value="ECO:0007669"/>
    <property type="project" value="TreeGrafter"/>
</dbReference>